<dbReference type="PANTHER" id="PTHR10566:SF113">
    <property type="entry name" value="PROTEIN ACTIVITY OF BC1 COMPLEX KINASE 7, CHLOROPLASTIC"/>
    <property type="match status" value="1"/>
</dbReference>
<keyword evidence="6" id="KW-0831">Ubiquinone biosynthesis</keyword>
<dbReference type="InterPro" id="IPR050154">
    <property type="entry name" value="UbiB_kinase"/>
</dbReference>
<dbReference type="EMBL" id="NOXU01000027">
    <property type="protein sequence ID" value="OYQ34848.1"/>
    <property type="molecule type" value="Genomic_DNA"/>
</dbReference>
<keyword evidence="3" id="KW-1003">Cell membrane</keyword>
<dbReference type="UniPathway" id="UPA00232"/>
<accession>A0A255Z064</accession>
<dbReference type="PANTHER" id="PTHR10566">
    <property type="entry name" value="CHAPERONE-ACTIVITY OF BC1 COMPLEX CABC1 -RELATED"/>
    <property type="match status" value="1"/>
</dbReference>
<evidence type="ECO:0000256" key="10">
    <source>
        <dbReference type="ARBA" id="ARBA00022840"/>
    </source>
</evidence>
<dbReference type="Proteomes" id="UP000216998">
    <property type="component" value="Unassembled WGS sequence"/>
</dbReference>
<reference evidence="14 15" key="1">
    <citation type="submission" date="2017-07" db="EMBL/GenBank/DDBJ databases">
        <title>Niveispirillum cyanobacteriorum sp. nov., isolated from cyanobacterial aggregates in a eutrophic lake.</title>
        <authorList>
            <person name="Cai H."/>
        </authorList>
    </citation>
    <scope>NUCLEOTIDE SEQUENCE [LARGE SCALE GENOMIC DNA]</scope>
    <source>
        <strain evidence="15">TH1-14</strain>
    </source>
</reference>
<gene>
    <name evidence="14" type="primary">ubiB</name>
    <name evidence="14" type="ORF">CHU95_09685</name>
</gene>
<dbReference type="Pfam" id="PF03109">
    <property type="entry name" value="ABC1"/>
    <property type="match status" value="1"/>
</dbReference>
<evidence type="ECO:0000256" key="3">
    <source>
        <dbReference type="ARBA" id="ARBA00022475"/>
    </source>
</evidence>
<dbReference type="InterPro" id="IPR010232">
    <property type="entry name" value="UbiB"/>
</dbReference>
<keyword evidence="7" id="KW-0812">Transmembrane</keyword>
<keyword evidence="15" id="KW-1185">Reference proteome</keyword>
<keyword evidence="11" id="KW-1133">Transmembrane helix</keyword>
<keyword evidence="9" id="KW-0418">Kinase</keyword>
<dbReference type="GO" id="GO:0005524">
    <property type="term" value="F:ATP binding"/>
    <property type="evidence" value="ECO:0007669"/>
    <property type="project" value="UniProtKB-KW"/>
</dbReference>
<dbReference type="InterPro" id="IPR011009">
    <property type="entry name" value="Kinase-like_dom_sf"/>
</dbReference>
<evidence type="ECO:0000256" key="11">
    <source>
        <dbReference type="ARBA" id="ARBA00022989"/>
    </source>
</evidence>
<organism evidence="14 15">
    <name type="scientific">Niveispirillum lacus</name>
    <dbReference type="NCBI Taxonomy" id="1981099"/>
    <lineage>
        <taxon>Bacteria</taxon>
        <taxon>Pseudomonadati</taxon>
        <taxon>Pseudomonadota</taxon>
        <taxon>Alphaproteobacteria</taxon>
        <taxon>Rhodospirillales</taxon>
        <taxon>Azospirillaceae</taxon>
        <taxon>Niveispirillum</taxon>
    </lineage>
</organism>
<comment type="similarity">
    <text evidence="2">Belongs to the protein kinase superfamily. ADCK protein kinase family.</text>
</comment>
<sequence length="515" mass="57066">MLRALRNLARMVAIGRILGRHGALPVELFRDSAPFLAFILSLGNRNKAPGRPGQRLAAALQALGPSFIKLGQVLSIRADLVGEEVANDLADLRDRLPPFPADDARAIIEAELERPIAELYTRFDDQAVAAASIAQVHFAQTPDGRLVAVKVLRPGIERAFQQDIDLLLWLADWAVRVQPKLRRLKPVAVVETFARTVALEMDLRMEAAAASELAGNFTGDATFGVPSIDWDRTAKRVMTQERIIGFSIDKVEEIRAAGLETDQLLAHAADAFFNQVFRDGFFHADMHPGNMFVTPQGRLVAVDFGIMGRIDRQTRLYLADMLIGFLNRDYDLVAKVHFDAGFVPATQDQELFKQAVRSIGEPLHGRPLSDISVGRLLAQLFAVTEKFQMETQPQLLLLQKSMLTAEGMGRVLNPHVNMWDLSRPLIERWMIENRGPEARIADLIGNITGIARRLPGLIRDLERTANMLAEGGGLRLHPESVLALAAVREREGRRWRRLGWAALLLAAAGLVLAVL</sequence>
<feature type="domain" description="ABC1 atypical kinase-like" evidence="13">
    <location>
        <begin position="92"/>
        <end position="337"/>
    </location>
</feature>
<evidence type="ECO:0000313" key="15">
    <source>
        <dbReference type="Proteomes" id="UP000216998"/>
    </source>
</evidence>
<evidence type="ECO:0000256" key="8">
    <source>
        <dbReference type="ARBA" id="ARBA00022741"/>
    </source>
</evidence>
<evidence type="ECO:0000313" key="14">
    <source>
        <dbReference type="EMBL" id="OYQ34848.1"/>
    </source>
</evidence>
<keyword evidence="4" id="KW-0997">Cell inner membrane</keyword>
<dbReference type="GO" id="GO:0016301">
    <property type="term" value="F:kinase activity"/>
    <property type="evidence" value="ECO:0007669"/>
    <property type="project" value="UniProtKB-KW"/>
</dbReference>
<comment type="caution">
    <text evidence="14">The sequence shown here is derived from an EMBL/GenBank/DDBJ whole genome shotgun (WGS) entry which is preliminary data.</text>
</comment>
<evidence type="ECO:0000256" key="6">
    <source>
        <dbReference type="ARBA" id="ARBA00022688"/>
    </source>
</evidence>
<proteinExistence type="inferred from homology"/>
<dbReference type="InterPro" id="IPR004147">
    <property type="entry name" value="ABC1_dom"/>
</dbReference>
<comment type="pathway">
    <text evidence="1">Cofactor biosynthesis; ubiquinone biosynthesis [regulation].</text>
</comment>
<dbReference type="SUPFAM" id="SSF56112">
    <property type="entry name" value="Protein kinase-like (PK-like)"/>
    <property type="match status" value="1"/>
</dbReference>
<dbReference type="CDD" id="cd13972">
    <property type="entry name" value="UbiB"/>
    <property type="match status" value="1"/>
</dbReference>
<dbReference type="NCBIfam" id="TIGR01982">
    <property type="entry name" value="UbiB"/>
    <property type="match status" value="1"/>
</dbReference>
<dbReference type="GO" id="GO:0006744">
    <property type="term" value="P:ubiquinone biosynthetic process"/>
    <property type="evidence" value="ECO:0007669"/>
    <property type="project" value="UniProtKB-UniPathway"/>
</dbReference>
<evidence type="ECO:0000256" key="12">
    <source>
        <dbReference type="ARBA" id="ARBA00023136"/>
    </source>
</evidence>
<keyword evidence="5" id="KW-0808">Transferase</keyword>
<protein>
    <submittedName>
        <fullName evidence="14">2-polyprenylphenol 6-hydroxylase</fullName>
    </submittedName>
</protein>
<evidence type="ECO:0000256" key="5">
    <source>
        <dbReference type="ARBA" id="ARBA00022679"/>
    </source>
</evidence>
<keyword evidence="10" id="KW-0067">ATP-binding</keyword>
<evidence type="ECO:0000256" key="2">
    <source>
        <dbReference type="ARBA" id="ARBA00009670"/>
    </source>
</evidence>
<dbReference type="InterPro" id="IPR045308">
    <property type="entry name" value="UbiB_bact"/>
</dbReference>
<evidence type="ECO:0000256" key="4">
    <source>
        <dbReference type="ARBA" id="ARBA00022519"/>
    </source>
</evidence>
<name>A0A255Z064_9PROT</name>
<dbReference type="AlphaFoldDB" id="A0A255Z064"/>
<keyword evidence="12" id="KW-0472">Membrane</keyword>
<evidence type="ECO:0000259" key="13">
    <source>
        <dbReference type="Pfam" id="PF03109"/>
    </source>
</evidence>
<evidence type="ECO:0000256" key="7">
    <source>
        <dbReference type="ARBA" id="ARBA00022692"/>
    </source>
</evidence>
<evidence type="ECO:0000256" key="1">
    <source>
        <dbReference type="ARBA" id="ARBA00005020"/>
    </source>
</evidence>
<dbReference type="RefSeq" id="WP_094456132.1">
    <property type="nucleotide sequence ID" value="NZ_NOXU01000027.1"/>
</dbReference>
<dbReference type="OrthoDB" id="9795390at2"/>
<keyword evidence="8" id="KW-0547">Nucleotide-binding</keyword>
<evidence type="ECO:0000256" key="9">
    <source>
        <dbReference type="ARBA" id="ARBA00022777"/>
    </source>
</evidence>